<feature type="transmembrane region" description="Helical" evidence="1">
    <location>
        <begin position="308"/>
        <end position="334"/>
    </location>
</feature>
<evidence type="ECO:0000313" key="2">
    <source>
        <dbReference type="EMBL" id="RGE87165.1"/>
    </source>
</evidence>
<evidence type="ECO:0000256" key="1">
    <source>
        <dbReference type="SAM" id="Phobius"/>
    </source>
</evidence>
<evidence type="ECO:0000313" key="3">
    <source>
        <dbReference type="Proteomes" id="UP000261080"/>
    </source>
</evidence>
<dbReference type="Pfam" id="PF09546">
    <property type="entry name" value="Spore_III_AE"/>
    <property type="match status" value="1"/>
</dbReference>
<feature type="transmembrane region" description="Helical" evidence="1">
    <location>
        <begin position="174"/>
        <end position="192"/>
    </location>
</feature>
<dbReference type="InterPro" id="IPR014194">
    <property type="entry name" value="Spore_III_AE"/>
</dbReference>
<feature type="transmembrane region" description="Helical" evidence="1">
    <location>
        <begin position="199"/>
        <end position="222"/>
    </location>
</feature>
<dbReference type="Proteomes" id="UP000261080">
    <property type="component" value="Unassembled WGS sequence"/>
</dbReference>
<comment type="caution">
    <text evidence="2">The sequence shown here is derived from an EMBL/GenBank/DDBJ whole genome shotgun (WGS) entry which is preliminary data.</text>
</comment>
<organism evidence="2 3">
    <name type="scientific">Sellimonas intestinalis</name>
    <dbReference type="NCBI Taxonomy" id="1653434"/>
    <lineage>
        <taxon>Bacteria</taxon>
        <taxon>Bacillati</taxon>
        <taxon>Bacillota</taxon>
        <taxon>Clostridia</taxon>
        <taxon>Lachnospirales</taxon>
        <taxon>Lachnospiraceae</taxon>
        <taxon>Sellimonas</taxon>
    </lineage>
</organism>
<name>A0A3E3K297_9FIRM</name>
<dbReference type="OrthoDB" id="1706761at2"/>
<keyword evidence="1" id="KW-0472">Membrane</keyword>
<protein>
    <submittedName>
        <fullName evidence="2">Stage III sporulation protein AF</fullName>
    </submittedName>
</protein>
<gene>
    <name evidence="2" type="ORF">DW016_09580</name>
</gene>
<feature type="transmembrane region" description="Helical" evidence="1">
    <location>
        <begin position="104"/>
        <end position="121"/>
    </location>
</feature>
<keyword evidence="1" id="KW-1133">Transmembrane helix</keyword>
<feature type="transmembrane region" description="Helical" evidence="1">
    <location>
        <begin position="133"/>
        <end position="154"/>
    </location>
</feature>
<proteinExistence type="predicted"/>
<feature type="transmembrane region" description="Helical" evidence="1">
    <location>
        <begin position="242"/>
        <end position="264"/>
    </location>
</feature>
<dbReference type="AlphaFoldDB" id="A0A3E3K297"/>
<sequence>MRKKEGLILLLLLLGVLLVWGSIRAEAAEEPEEETVPEAAREWIDEMDFRDVDKMMDEIFQKEQIEFTELVETLLSGDVTGALAMAGRGIGGTVFSVLSENKTAMLHILVIALIAAVFANFSQVFAAGQAADTGFFILYLLLITLLLQTFEVMIDSVTKSLTLLTDFMQALCPVYLMAAAVVTGSGSSLVFYNLMLFLIYLVQSVVCSFVLPLIHVYLMIRLMDELSPEPYLGRFAELGQTIISWILKTILVGVMGVNLIQGLLSPVIDEVRRSGLQRGLESIPGIGNTLGGMTEIVMSALTLIRNGIGVAGALICVGICLIPVIQIAVLALIYKLLAALLEPVSDSRIIGCVAGAGDAAVLLLKTVYTSAVLFLITIVIVAAIRS</sequence>
<dbReference type="EMBL" id="QVLX01000004">
    <property type="protein sequence ID" value="RGE87165.1"/>
    <property type="molecule type" value="Genomic_DNA"/>
</dbReference>
<dbReference type="RefSeq" id="WP_024732254.1">
    <property type="nucleotide sequence ID" value="NZ_BAABYU010000001.1"/>
</dbReference>
<accession>A0A3E3K297</accession>
<feature type="transmembrane region" description="Helical" evidence="1">
    <location>
        <begin position="367"/>
        <end position="384"/>
    </location>
</feature>
<keyword evidence="3" id="KW-1185">Reference proteome</keyword>
<keyword evidence="1" id="KW-0812">Transmembrane</keyword>
<reference evidence="2 3" key="1">
    <citation type="submission" date="2018-08" db="EMBL/GenBank/DDBJ databases">
        <title>A genome reference for cultivated species of the human gut microbiota.</title>
        <authorList>
            <person name="Zou Y."/>
            <person name="Xue W."/>
            <person name="Luo G."/>
        </authorList>
    </citation>
    <scope>NUCLEOTIDE SEQUENCE [LARGE SCALE GENOMIC DNA]</scope>
    <source>
        <strain evidence="2 3">AF37-2AT</strain>
    </source>
</reference>